<dbReference type="Proteomes" id="UP000622638">
    <property type="component" value="Unassembled WGS sequence"/>
</dbReference>
<dbReference type="Pfam" id="PF15892">
    <property type="entry name" value="BNR_4"/>
    <property type="match status" value="1"/>
</dbReference>
<evidence type="ECO:0000256" key="1">
    <source>
        <dbReference type="SAM" id="SignalP"/>
    </source>
</evidence>
<keyword evidence="3" id="KW-1185">Reference proteome</keyword>
<gene>
    <name evidence="2" type="ORF">GCM10011572_08070</name>
</gene>
<evidence type="ECO:0008006" key="4">
    <source>
        <dbReference type="Google" id="ProtNLM"/>
    </source>
</evidence>
<sequence>MLTLAGVCLVAMLAGCATGVADVSLVAVAEGWADNSVNAVAFRRDALVSHGDTQYIAFYDPEGYVVLGKRKLGTTAWQLARTQYRGNARDAHNSISITVDGAGRLHVAWDHHNGPLHYARAVVPGALALGAEQPMTGRHEASVTYPEFYRLAGGALLFLYRDGGSGRGNLVVNRYDPATGMWTRLHDNLVSGEGQRNAYWQACVDAAGTMHLSWVWRESPDVASNHDLAYARSRDGGVTWERTDGSAYALPVTLASAEYALRIPQNSELINQTSMAADGAGRPYIATYWRAAGSRVPQYHVVRHTAGGWRDVDLGLRHTPFSLSGAGTKAIPVARPRIVAAEQGNAGVLLIRDEERGGKASAVLLHDLAARRWAVHDLTDTAVGAWEPGIDTELWRRTGQLHLFLQHVRQADNEGRAPGAPTPVRVLQWQPRL</sequence>
<proteinExistence type="predicted"/>
<evidence type="ECO:0000313" key="3">
    <source>
        <dbReference type="Proteomes" id="UP000622638"/>
    </source>
</evidence>
<reference evidence="3" key="1">
    <citation type="journal article" date="2019" name="Int. J. Syst. Evol. Microbiol.">
        <title>The Global Catalogue of Microorganisms (GCM) 10K type strain sequencing project: providing services to taxonomists for standard genome sequencing and annotation.</title>
        <authorList>
            <consortium name="The Broad Institute Genomics Platform"/>
            <consortium name="The Broad Institute Genome Sequencing Center for Infectious Disease"/>
            <person name="Wu L."/>
            <person name="Ma J."/>
        </authorList>
    </citation>
    <scope>NUCLEOTIDE SEQUENCE [LARGE SCALE GENOMIC DNA]</scope>
    <source>
        <strain evidence="3">CGMCC 1.15931</strain>
    </source>
</reference>
<evidence type="ECO:0000313" key="2">
    <source>
        <dbReference type="EMBL" id="GGB88400.1"/>
    </source>
</evidence>
<name>A0ABQ1K7X8_9BURK</name>
<comment type="caution">
    <text evidence="2">The sequence shown here is derived from an EMBL/GenBank/DDBJ whole genome shotgun (WGS) entry which is preliminary data.</text>
</comment>
<feature type="chain" id="PRO_5046065183" description="Neuraminidase" evidence="1">
    <location>
        <begin position="20"/>
        <end position="433"/>
    </location>
</feature>
<dbReference type="EMBL" id="BMKG01000002">
    <property type="protein sequence ID" value="GGB88400.1"/>
    <property type="molecule type" value="Genomic_DNA"/>
</dbReference>
<accession>A0ABQ1K7X8</accession>
<dbReference type="SUPFAM" id="SSF89372">
    <property type="entry name" value="Fucose-specific lectin"/>
    <property type="match status" value="1"/>
</dbReference>
<dbReference type="RefSeq" id="WP_229427672.1">
    <property type="nucleotide sequence ID" value="NZ_BMKG01000002.1"/>
</dbReference>
<keyword evidence="1" id="KW-0732">Signal</keyword>
<feature type="signal peptide" evidence="1">
    <location>
        <begin position="1"/>
        <end position="19"/>
    </location>
</feature>
<protein>
    <recommendedName>
        <fullName evidence="4">Neuraminidase</fullName>
    </recommendedName>
</protein>
<organism evidence="2 3">
    <name type="scientific">Pseudoduganella buxea</name>
    <dbReference type="NCBI Taxonomy" id="1949069"/>
    <lineage>
        <taxon>Bacteria</taxon>
        <taxon>Pseudomonadati</taxon>
        <taxon>Pseudomonadota</taxon>
        <taxon>Betaproteobacteria</taxon>
        <taxon>Burkholderiales</taxon>
        <taxon>Oxalobacteraceae</taxon>
        <taxon>Telluria group</taxon>
        <taxon>Pseudoduganella</taxon>
    </lineage>
</organism>